<dbReference type="InterPro" id="IPR050406">
    <property type="entry name" value="FGGY_Carb_Kinase"/>
</dbReference>
<dbReference type="PIRSF" id="PIRSF000538">
    <property type="entry name" value="GlpK"/>
    <property type="match status" value="1"/>
</dbReference>
<evidence type="ECO:0000256" key="2">
    <source>
        <dbReference type="ARBA" id="ARBA00022777"/>
    </source>
</evidence>
<dbReference type="Pfam" id="PF00370">
    <property type="entry name" value="FGGY_N"/>
    <property type="match status" value="1"/>
</dbReference>
<gene>
    <name evidence="5" type="ORF">METZ01_LOCUS66649</name>
</gene>
<evidence type="ECO:0000259" key="4">
    <source>
        <dbReference type="Pfam" id="PF02782"/>
    </source>
</evidence>
<dbReference type="EMBL" id="UINC01004365">
    <property type="protein sequence ID" value="SVA13795.1"/>
    <property type="molecule type" value="Genomic_DNA"/>
</dbReference>
<dbReference type="PANTHER" id="PTHR43095">
    <property type="entry name" value="SUGAR KINASE"/>
    <property type="match status" value="1"/>
</dbReference>
<feature type="domain" description="Carbohydrate kinase FGGY C-terminal" evidence="4">
    <location>
        <begin position="261"/>
        <end position="447"/>
    </location>
</feature>
<proteinExistence type="predicted"/>
<accession>A0A381TCA7</accession>
<keyword evidence="1" id="KW-0808">Transferase</keyword>
<dbReference type="InterPro" id="IPR018483">
    <property type="entry name" value="Carb_kinase_FGGY_CS"/>
</dbReference>
<evidence type="ECO:0000313" key="5">
    <source>
        <dbReference type="EMBL" id="SVA13795.1"/>
    </source>
</evidence>
<dbReference type="GO" id="GO:0016773">
    <property type="term" value="F:phosphotransferase activity, alcohol group as acceptor"/>
    <property type="evidence" value="ECO:0007669"/>
    <property type="project" value="InterPro"/>
</dbReference>
<name>A0A381TCA7_9ZZZZ</name>
<dbReference type="Gene3D" id="3.30.420.40">
    <property type="match status" value="2"/>
</dbReference>
<dbReference type="AlphaFoldDB" id="A0A381TCA7"/>
<dbReference type="GO" id="GO:0016301">
    <property type="term" value="F:kinase activity"/>
    <property type="evidence" value="ECO:0007669"/>
    <property type="project" value="UniProtKB-KW"/>
</dbReference>
<dbReference type="InterPro" id="IPR018485">
    <property type="entry name" value="FGGY_C"/>
</dbReference>
<dbReference type="PANTHER" id="PTHR43095:SF2">
    <property type="entry name" value="GLUCONOKINASE"/>
    <property type="match status" value="1"/>
</dbReference>
<feature type="domain" description="Carbohydrate kinase FGGY N-terminal" evidence="3">
    <location>
        <begin position="3"/>
        <end position="242"/>
    </location>
</feature>
<evidence type="ECO:0000259" key="3">
    <source>
        <dbReference type="Pfam" id="PF00370"/>
    </source>
</evidence>
<keyword evidence="2" id="KW-0418">Kinase</keyword>
<evidence type="ECO:0000256" key="1">
    <source>
        <dbReference type="ARBA" id="ARBA00022679"/>
    </source>
</evidence>
<dbReference type="InterPro" id="IPR000577">
    <property type="entry name" value="Carb_kinase_FGGY"/>
</dbReference>
<dbReference type="PROSITE" id="PS00445">
    <property type="entry name" value="FGGY_KINASES_2"/>
    <property type="match status" value="1"/>
</dbReference>
<dbReference type="SUPFAM" id="SSF53067">
    <property type="entry name" value="Actin-like ATPase domain"/>
    <property type="match status" value="2"/>
</dbReference>
<organism evidence="5">
    <name type="scientific">marine metagenome</name>
    <dbReference type="NCBI Taxonomy" id="408172"/>
    <lineage>
        <taxon>unclassified sequences</taxon>
        <taxon>metagenomes</taxon>
        <taxon>ecological metagenomes</taxon>
    </lineage>
</organism>
<dbReference type="Pfam" id="PF02782">
    <property type="entry name" value="FGGY_C"/>
    <property type="match status" value="1"/>
</dbReference>
<dbReference type="GO" id="GO:0005975">
    <property type="term" value="P:carbohydrate metabolic process"/>
    <property type="evidence" value="ECO:0007669"/>
    <property type="project" value="InterPro"/>
</dbReference>
<dbReference type="CDD" id="cd07779">
    <property type="entry name" value="ASKHA_NBD_FGGY_YgcE-like"/>
    <property type="match status" value="1"/>
</dbReference>
<reference evidence="5" key="1">
    <citation type="submission" date="2018-05" db="EMBL/GenBank/DDBJ databases">
        <authorList>
            <person name="Lanie J.A."/>
            <person name="Ng W.-L."/>
            <person name="Kazmierczak K.M."/>
            <person name="Andrzejewski T.M."/>
            <person name="Davidsen T.M."/>
            <person name="Wayne K.J."/>
            <person name="Tettelin H."/>
            <person name="Glass J.I."/>
            <person name="Rusch D."/>
            <person name="Podicherti R."/>
            <person name="Tsui H.-C.T."/>
            <person name="Winkler M.E."/>
        </authorList>
    </citation>
    <scope>NUCLEOTIDE SEQUENCE</scope>
</reference>
<dbReference type="InterPro" id="IPR018484">
    <property type="entry name" value="FGGY_N"/>
</dbReference>
<dbReference type="InterPro" id="IPR043129">
    <property type="entry name" value="ATPase_NBD"/>
</dbReference>
<evidence type="ECO:0008006" key="6">
    <source>
        <dbReference type="Google" id="ProtNLM"/>
    </source>
</evidence>
<sequence>MSYIAAIDAGASEIKACIFDLQGNEVASASRSCPSNSPETGWAQYSSDLLTIWPVSVLKDAINSSDISVKEIHAIGVTGSRATIVPFGKDSISVGPLIFWYDRRAKKEVENISKRFGVDEFFNLTGIPLDPTPSITKIMWWRDNQPEIFDAAQIYALPQTVILNSLTGDGWYCDDSNGSYLGFMNLKTRSWEENLLDIAGIGKDNLPKLVKPGTVIGNLSNNVAIETGLSTKTQVVISGSDAGCFKLGAGVKERNVACMYIGTAGVAGVIINKPIIDPRLTCCPAVLPDHWDLDGLLLTAGSAYSWVRDLLGGTIKNKNELSFKRLDDLAATIPAGSDGVLVVPHLAGAGSPIWDTKMSGLVSGLRLSHGAAHLVRAVMEGVVFAELHALDAIREHVHNIKSMQLTGGGGNSVLWSQIMADTVGLPVSIPQSQQSTCLGAAMMAGVASGIYSNHFEAIDSMTTTQRMIEPNLENKEIYEVAYQAYLNAVETLK</sequence>
<protein>
    <recommendedName>
        <fullName evidence="6">Carbohydrate kinase FGGY C-terminal domain-containing protein</fullName>
    </recommendedName>
</protein>